<dbReference type="RefSeq" id="WP_090154829.1">
    <property type="nucleotide sequence ID" value="NZ_PDYF01000017.1"/>
</dbReference>
<evidence type="ECO:0000256" key="1">
    <source>
        <dbReference type="SAM" id="Phobius"/>
    </source>
</evidence>
<reference evidence="2 3" key="1">
    <citation type="submission" date="2017-10" db="EMBL/GenBank/DDBJ databases">
        <title>Resolving the taxonomy of Roseburia spp., Eubacterium rectale and Agathobacter spp. through phylogenomic analysis.</title>
        <authorList>
            <person name="Sheridan P.O."/>
            <person name="Walker A.W."/>
            <person name="Duncan S.H."/>
            <person name="Scott K.P."/>
            <person name="Toole P.W.O."/>
            <person name="Luis P."/>
            <person name="Flint H.J."/>
        </authorList>
    </citation>
    <scope>NUCLEOTIDE SEQUENCE [LARGE SCALE GENOMIC DNA]</scope>
    <source>
        <strain evidence="2 3">JK626</strain>
    </source>
</reference>
<comment type="caution">
    <text evidence="2">The sequence shown here is derived from an EMBL/GenBank/DDBJ whole genome shotgun (WGS) entry which is preliminary data.</text>
</comment>
<reference evidence="2 3" key="2">
    <citation type="submission" date="2017-10" db="EMBL/GenBank/DDBJ databases">
        <authorList>
            <person name="Banno H."/>
            <person name="Chua N.-H."/>
        </authorList>
    </citation>
    <scope>NUCLEOTIDE SEQUENCE [LARGE SCALE GENOMIC DNA]</scope>
    <source>
        <strain evidence="2 3">JK626</strain>
    </source>
</reference>
<keyword evidence="1" id="KW-0812">Transmembrane</keyword>
<evidence type="ECO:0000313" key="3">
    <source>
        <dbReference type="Proteomes" id="UP000225889"/>
    </source>
</evidence>
<dbReference type="Gene3D" id="1.10.1760.20">
    <property type="match status" value="1"/>
</dbReference>
<keyword evidence="1" id="KW-1133">Transmembrane helix</keyword>
<name>A0A2G3DUG4_9FIRM</name>
<gene>
    <name evidence="2" type="ORF">CSX01_09190</name>
</gene>
<keyword evidence="1" id="KW-0472">Membrane</keyword>
<feature type="transmembrane region" description="Helical" evidence="1">
    <location>
        <begin position="137"/>
        <end position="162"/>
    </location>
</feature>
<dbReference type="Proteomes" id="UP000225889">
    <property type="component" value="Unassembled WGS sequence"/>
</dbReference>
<feature type="transmembrane region" description="Helical" evidence="1">
    <location>
        <begin position="73"/>
        <end position="91"/>
    </location>
</feature>
<evidence type="ECO:0000313" key="2">
    <source>
        <dbReference type="EMBL" id="PHU34581.1"/>
    </source>
</evidence>
<dbReference type="AlphaFoldDB" id="A0A2G3DUG4"/>
<accession>A0A2G3DUG4</accession>
<organism evidence="2 3">
    <name type="scientific">Pseudobutyrivibrio ruminis</name>
    <dbReference type="NCBI Taxonomy" id="46206"/>
    <lineage>
        <taxon>Bacteria</taxon>
        <taxon>Bacillati</taxon>
        <taxon>Bacillota</taxon>
        <taxon>Clostridia</taxon>
        <taxon>Lachnospirales</taxon>
        <taxon>Lachnospiraceae</taxon>
        <taxon>Pseudobutyrivibrio</taxon>
    </lineage>
</organism>
<dbReference type="EMBL" id="PDYF01000017">
    <property type="protein sequence ID" value="PHU34581.1"/>
    <property type="molecule type" value="Genomic_DNA"/>
</dbReference>
<evidence type="ECO:0008006" key="4">
    <source>
        <dbReference type="Google" id="ProtNLM"/>
    </source>
</evidence>
<feature type="transmembrane region" description="Helical" evidence="1">
    <location>
        <begin position="39"/>
        <end position="61"/>
    </location>
</feature>
<feature type="transmembrane region" description="Helical" evidence="1">
    <location>
        <begin position="98"/>
        <end position="122"/>
    </location>
</feature>
<sequence length="172" mass="19814">MEDKFRFSAKDIALIGAMIAVIEVCKAVLSFMPNVELTTFWLIMFTLYFGRKVIAVVPAFILVEGIIYGMNTWWIMYLYIWPLLVLLTWLFRKEDSALFWAIFSGIFGLCFGALCSITYFFIGFSSGGIAAGFNTAFPWWIAGIMWDMIHCVGNFVLMLVLYKPIRNVMKRF</sequence>
<proteinExistence type="predicted"/>
<protein>
    <recommendedName>
        <fullName evidence="4">Energy-coupling factor transport system substrate-specific component</fullName>
    </recommendedName>
</protein>